<gene>
    <name evidence="2" type="ORF">FQN60_007019</name>
</gene>
<feature type="region of interest" description="Disordered" evidence="1">
    <location>
        <begin position="21"/>
        <end position="56"/>
    </location>
</feature>
<evidence type="ECO:0000313" key="2">
    <source>
        <dbReference type="EMBL" id="KAA8578133.1"/>
    </source>
</evidence>
<sequence>MPLHPGVSQWDQIFPDHCPTLPNWRIGDPGRTQAQSQCSGSHQSSSPAGVQLEDKQDSGCVRLSGLAAGVQQRGGVRVH</sequence>
<reference evidence="2 3" key="1">
    <citation type="submission" date="2019-08" db="EMBL/GenBank/DDBJ databases">
        <title>A chromosome-level genome assembly, high-density linkage maps, and genome scans reveal the genomic architecture of hybrid incompatibilities underlying speciation via character displacement in darters (Percidae: Etheostominae).</title>
        <authorList>
            <person name="Moran R.L."/>
            <person name="Catchen J.M."/>
            <person name="Fuller R.C."/>
        </authorList>
    </citation>
    <scope>NUCLEOTIDE SEQUENCE [LARGE SCALE GENOMIC DNA]</scope>
    <source>
        <strain evidence="2">EspeVRDwgs_2016</strain>
        <tissue evidence="2">Muscle</tissue>
    </source>
</reference>
<dbReference type="EMBL" id="VOFY01001101">
    <property type="protein sequence ID" value="KAA8578133.1"/>
    <property type="molecule type" value="Genomic_DNA"/>
</dbReference>
<evidence type="ECO:0000256" key="1">
    <source>
        <dbReference type="SAM" id="MobiDB-lite"/>
    </source>
</evidence>
<organism evidence="2 3">
    <name type="scientific">Etheostoma spectabile</name>
    <name type="common">orangethroat darter</name>
    <dbReference type="NCBI Taxonomy" id="54343"/>
    <lineage>
        <taxon>Eukaryota</taxon>
        <taxon>Metazoa</taxon>
        <taxon>Chordata</taxon>
        <taxon>Craniata</taxon>
        <taxon>Vertebrata</taxon>
        <taxon>Euteleostomi</taxon>
        <taxon>Actinopterygii</taxon>
        <taxon>Neopterygii</taxon>
        <taxon>Teleostei</taxon>
        <taxon>Neoteleostei</taxon>
        <taxon>Acanthomorphata</taxon>
        <taxon>Eupercaria</taxon>
        <taxon>Perciformes</taxon>
        <taxon>Percoidei</taxon>
        <taxon>Percidae</taxon>
        <taxon>Etheostomatinae</taxon>
        <taxon>Etheostoma</taxon>
    </lineage>
</organism>
<keyword evidence="3" id="KW-1185">Reference proteome</keyword>
<dbReference type="Proteomes" id="UP000327493">
    <property type="component" value="Unassembled WGS sequence"/>
</dbReference>
<dbReference type="AlphaFoldDB" id="A0A5J5CAA6"/>
<name>A0A5J5CAA6_9PERO</name>
<proteinExistence type="predicted"/>
<evidence type="ECO:0000313" key="3">
    <source>
        <dbReference type="Proteomes" id="UP000327493"/>
    </source>
</evidence>
<feature type="compositionally biased region" description="Low complexity" evidence="1">
    <location>
        <begin position="33"/>
        <end position="46"/>
    </location>
</feature>
<comment type="caution">
    <text evidence="2">The sequence shown here is derived from an EMBL/GenBank/DDBJ whole genome shotgun (WGS) entry which is preliminary data.</text>
</comment>
<protein>
    <submittedName>
        <fullName evidence="2">Uncharacterized protein</fullName>
    </submittedName>
</protein>
<accession>A0A5J5CAA6</accession>